<evidence type="ECO:0000256" key="1">
    <source>
        <dbReference type="ARBA" id="ARBA00004141"/>
    </source>
</evidence>
<dbReference type="SMART" id="SM00924">
    <property type="entry name" value="MgtE_N"/>
    <property type="match status" value="1"/>
</dbReference>
<dbReference type="Gene3D" id="1.25.60.10">
    <property type="entry name" value="MgtE N-terminal domain-like"/>
    <property type="match status" value="1"/>
</dbReference>
<dbReference type="InterPro" id="IPR038076">
    <property type="entry name" value="MgtE_N_sf"/>
</dbReference>
<evidence type="ECO:0000256" key="3">
    <source>
        <dbReference type="ARBA" id="ARBA00022448"/>
    </source>
</evidence>
<dbReference type="InterPro" id="IPR000644">
    <property type="entry name" value="CBS_dom"/>
</dbReference>
<keyword evidence="3 9" id="KW-0813">Transport</keyword>
<keyword evidence="7 9" id="KW-0472">Membrane</keyword>
<reference evidence="11 12" key="1">
    <citation type="submission" date="2019-11" db="EMBL/GenBank/DDBJ databases">
        <authorList>
            <person name="Khan S.A."/>
            <person name="Jeon C.O."/>
            <person name="Chun B.H."/>
        </authorList>
    </citation>
    <scope>NUCLEOTIDE SEQUENCE [LARGE SCALE GENOMIC DNA]</scope>
    <source>
        <strain evidence="11 12">IMCC 1097</strain>
    </source>
</reference>
<feature type="transmembrane region" description="Helical" evidence="9">
    <location>
        <begin position="316"/>
        <end position="343"/>
    </location>
</feature>
<keyword evidence="9" id="KW-0479">Metal-binding</keyword>
<dbReference type="SUPFAM" id="SSF158791">
    <property type="entry name" value="MgtE N-terminal domain-like"/>
    <property type="match status" value="1"/>
</dbReference>
<feature type="transmembrane region" description="Helical" evidence="9">
    <location>
        <begin position="392"/>
        <end position="413"/>
    </location>
</feature>
<feature type="domain" description="CBS" evidence="10">
    <location>
        <begin position="208"/>
        <end position="266"/>
    </location>
</feature>
<comment type="subunit">
    <text evidence="9">Homodimer.</text>
</comment>
<dbReference type="Pfam" id="PF03448">
    <property type="entry name" value="MgtE_N"/>
    <property type="match status" value="1"/>
</dbReference>
<dbReference type="CDD" id="cd04606">
    <property type="entry name" value="CBS_pair_Mg_transporter"/>
    <property type="match status" value="1"/>
</dbReference>
<accession>A0A5Q2QG29</accession>
<dbReference type="Pfam" id="PF00571">
    <property type="entry name" value="CBS"/>
    <property type="match status" value="2"/>
</dbReference>
<evidence type="ECO:0000259" key="10">
    <source>
        <dbReference type="PROSITE" id="PS51371"/>
    </source>
</evidence>
<dbReference type="Pfam" id="PF01769">
    <property type="entry name" value="MgtE"/>
    <property type="match status" value="1"/>
</dbReference>
<dbReference type="EMBL" id="CP045871">
    <property type="protein sequence ID" value="QGG80986.1"/>
    <property type="molecule type" value="Genomic_DNA"/>
</dbReference>
<evidence type="ECO:0000256" key="7">
    <source>
        <dbReference type="ARBA" id="ARBA00023136"/>
    </source>
</evidence>
<feature type="transmembrane region" description="Helical" evidence="9">
    <location>
        <begin position="364"/>
        <end position="386"/>
    </location>
</feature>
<keyword evidence="8" id="KW-0129">CBS domain</keyword>
<dbReference type="InterPro" id="IPR006667">
    <property type="entry name" value="SLC41_membr_dom"/>
</dbReference>
<proteinExistence type="inferred from homology"/>
<comment type="function">
    <text evidence="9">Acts as a magnesium transporter.</text>
</comment>
<evidence type="ECO:0000256" key="5">
    <source>
        <dbReference type="ARBA" id="ARBA00022842"/>
    </source>
</evidence>
<dbReference type="SMART" id="SM00116">
    <property type="entry name" value="CBS"/>
    <property type="match status" value="2"/>
</dbReference>
<feature type="transmembrane region" description="Helical" evidence="9">
    <location>
        <begin position="425"/>
        <end position="451"/>
    </location>
</feature>
<dbReference type="KEGG" id="llp:GH975_10570"/>
<dbReference type="OrthoDB" id="9790355at2"/>
<dbReference type="InterPro" id="IPR006669">
    <property type="entry name" value="MgtE_transporter"/>
</dbReference>
<evidence type="ECO:0000256" key="2">
    <source>
        <dbReference type="ARBA" id="ARBA00009749"/>
    </source>
</evidence>
<evidence type="ECO:0000256" key="4">
    <source>
        <dbReference type="ARBA" id="ARBA00022692"/>
    </source>
</evidence>
<evidence type="ECO:0000313" key="12">
    <source>
        <dbReference type="Proteomes" id="UP000388235"/>
    </source>
</evidence>
<name>A0A5Q2QG29_9GAMM</name>
<dbReference type="GO" id="GO:0046872">
    <property type="term" value="F:metal ion binding"/>
    <property type="evidence" value="ECO:0007669"/>
    <property type="project" value="UniProtKB-KW"/>
</dbReference>
<dbReference type="PROSITE" id="PS51371">
    <property type="entry name" value="CBS"/>
    <property type="match status" value="1"/>
</dbReference>
<keyword evidence="9" id="KW-1003">Cell membrane</keyword>
<evidence type="ECO:0000256" key="8">
    <source>
        <dbReference type="PROSITE-ProRule" id="PRU00703"/>
    </source>
</evidence>
<sequence length="452" mass="48943">MNAPNTELLAEERLQVVEQALSNGALAKIRRMLNGGMAPADVAHLLESSPQKDRVVLWNLIESELDGEVLQYLGEEVRAEIVGRMTQGELLNAVAAFETDDLVDLLQELPERVSEQVLQAMDFQDRERIEAVLSYSEDTAGGLMNTDTITVRPDVTLDVAFRFLRRHPTLPDILDNLLVVNRRDEFIGILPLNILLTSDSGLLVRDVMRTETEVLRPDVSSDEVARRFQRMDLVSAPVVSDNNKLLGRITIDDVVDVIKEQAEHALLQLQGLDEDVDLFAPVLRTARRRGVWLGINLLTAFIASAVIGLFEATLQQVVALAVLMPIVASMGGIAGTQSLTIVIRAMALGQITPARGRSLVIKEISVGLLNGIFWSCAVALVAYLWFGDATLGAIIGISIVVNLATAALAGTTLPGLLKRIGVDPALAGGVLLTTITDVVGFFTFLGLAALAF</sequence>
<dbReference type="Proteomes" id="UP000388235">
    <property type="component" value="Chromosome"/>
</dbReference>
<dbReference type="InterPro" id="IPR046342">
    <property type="entry name" value="CBS_dom_sf"/>
</dbReference>
<dbReference type="AlphaFoldDB" id="A0A5Q2QG29"/>
<dbReference type="PANTHER" id="PTHR43773:SF1">
    <property type="entry name" value="MAGNESIUM TRANSPORTER MGTE"/>
    <property type="match status" value="1"/>
</dbReference>
<dbReference type="InterPro" id="IPR036739">
    <property type="entry name" value="SLC41_membr_dom_sf"/>
</dbReference>
<dbReference type="PANTHER" id="PTHR43773">
    <property type="entry name" value="MAGNESIUM TRANSPORTER MGTE"/>
    <property type="match status" value="1"/>
</dbReference>
<keyword evidence="6 9" id="KW-1133">Transmembrane helix</keyword>
<dbReference type="RefSeq" id="WP_153714489.1">
    <property type="nucleotide sequence ID" value="NZ_CP045871.1"/>
</dbReference>
<dbReference type="GO" id="GO:0005886">
    <property type="term" value="C:plasma membrane"/>
    <property type="evidence" value="ECO:0007669"/>
    <property type="project" value="UniProtKB-SubCell"/>
</dbReference>
<dbReference type="NCBIfam" id="TIGR00400">
    <property type="entry name" value="mgtE"/>
    <property type="match status" value="1"/>
</dbReference>
<dbReference type="InterPro" id="IPR006668">
    <property type="entry name" value="Mg_transptr_MgtE_intracell_dom"/>
</dbReference>
<feature type="transmembrane region" description="Helical" evidence="9">
    <location>
        <begin position="291"/>
        <end position="310"/>
    </location>
</feature>
<evidence type="ECO:0000256" key="6">
    <source>
        <dbReference type="ARBA" id="ARBA00022989"/>
    </source>
</evidence>
<gene>
    <name evidence="11" type="primary">mgtE</name>
    <name evidence="11" type="ORF">GH975_10570</name>
</gene>
<dbReference type="Gene3D" id="3.10.580.10">
    <property type="entry name" value="CBS-domain"/>
    <property type="match status" value="1"/>
</dbReference>
<dbReference type="SUPFAM" id="SSF161093">
    <property type="entry name" value="MgtE membrane domain-like"/>
    <property type="match status" value="1"/>
</dbReference>
<dbReference type="SUPFAM" id="SSF54631">
    <property type="entry name" value="CBS-domain pair"/>
    <property type="match status" value="1"/>
</dbReference>
<keyword evidence="12" id="KW-1185">Reference proteome</keyword>
<organism evidence="11 12">
    <name type="scientific">Litorivicinus lipolyticus</name>
    <dbReference type="NCBI Taxonomy" id="418701"/>
    <lineage>
        <taxon>Bacteria</taxon>
        <taxon>Pseudomonadati</taxon>
        <taxon>Pseudomonadota</taxon>
        <taxon>Gammaproteobacteria</taxon>
        <taxon>Oceanospirillales</taxon>
        <taxon>Litorivicinaceae</taxon>
        <taxon>Litorivicinus</taxon>
    </lineage>
</organism>
<evidence type="ECO:0000313" key="11">
    <source>
        <dbReference type="EMBL" id="QGG80986.1"/>
    </source>
</evidence>
<keyword evidence="4 9" id="KW-0812">Transmembrane</keyword>
<protein>
    <recommendedName>
        <fullName evidence="9">Magnesium transporter MgtE</fullName>
    </recommendedName>
</protein>
<keyword evidence="5 9" id="KW-0460">Magnesium</keyword>
<comment type="subcellular location">
    <subcellularLocation>
        <location evidence="9">Cell membrane</location>
        <topology evidence="9">Multi-pass membrane protein</topology>
    </subcellularLocation>
    <subcellularLocation>
        <location evidence="1">Membrane</location>
        <topology evidence="1">Multi-pass membrane protein</topology>
    </subcellularLocation>
</comment>
<dbReference type="Gene3D" id="1.10.357.20">
    <property type="entry name" value="SLC41 divalent cation transporters, integral membrane domain"/>
    <property type="match status" value="1"/>
</dbReference>
<comment type="similarity">
    <text evidence="2 9">Belongs to the SLC41A transporter family.</text>
</comment>
<dbReference type="GO" id="GO:0015095">
    <property type="term" value="F:magnesium ion transmembrane transporter activity"/>
    <property type="evidence" value="ECO:0007669"/>
    <property type="project" value="UniProtKB-UniRule"/>
</dbReference>
<evidence type="ECO:0000256" key="9">
    <source>
        <dbReference type="RuleBase" id="RU362011"/>
    </source>
</evidence>